<organism evidence="2 4">
    <name type="scientific">Candidatus Phosphoribacter hodrii</name>
    <dbReference type="NCBI Taxonomy" id="2953743"/>
    <lineage>
        <taxon>Bacteria</taxon>
        <taxon>Bacillati</taxon>
        <taxon>Actinomycetota</taxon>
        <taxon>Actinomycetes</taxon>
        <taxon>Micrococcales</taxon>
        <taxon>Dermatophilaceae</taxon>
        <taxon>Candidatus Phosphoribacter</taxon>
    </lineage>
</organism>
<dbReference type="SUPFAM" id="SSF140663">
    <property type="entry name" value="TTHA0068-like"/>
    <property type="match status" value="1"/>
</dbReference>
<proteinExistence type="predicted"/>
<dbReference type="EMBL" id="JADKGK010000022">
    <property type="protein sequence ID" value="MBL0004886.1"/>
    <property type="molecule type" value="Genomic_DNA"/>
</dbReference>
<dbReference type="Proteomes" id="UP000726105">
    <property type="component" value="Unassembled WGS sequence"/>
</dbReference>
<dbReference type="Pfam" id="PF03745">
    <property type="entry name" value="DUF309"/>
    <property type="match status" value="1"/>
</dbReference>
<dbReference type="PANTHER" id="PTHR34796:SF1">
    <property type="entry name" value="EXPRESSED PROTEIN"/>
    <property type="match status" value="1"/>
</dbReference>
<dbReference type="Proteomes" id="UP000886632">
    <property type="component" value="Unassembled WGS sequence"/>
</dbReference>
<sequence>MTATRGGDGSRARDRNEAGRARQGRPRDALGRPLPYGSEGVEPVSEEPLPPTETLALARQLVRDGRPFTAHEVLEARWKAGPGEERDLWQGLAQLCVGLTHQARGNLTGAERLLTRGAARLDHYARRGGPTYGLDLDATIECARRL</sequence>
<dbReference type="InterPro" id="IPR005500">
    <property type="entry name" value="DUF309"/>
</dbReference>
<feature type="compositionally biased region" description="Basic and acidic residues" evidence="1">
    <location>
        <begin position="8"/>
        <end position="30"/>
    </location>
</feature>
<evidence type="ECO:0000313" key="4">
    <source>
        <dbReference type="Proteomes" id="UP000726105"/>
    </source>
</evidence>
<dbReference type="AlphaFoldDB" id="A0A935ITZ0"/>
<dbReference type="PANTHER" id="PTHR34796">
    <property type="entry name" value="EXPRESSED PROTEIN"/>
    <property type="match status" value="1"/>
</dbReference>
<dbReference type="EMBL" id="JADJIB010000002">
    <property type="protein sequence ID" value="MBK7272748.1"/>
    <property type="molecule type" value="Genomic_DNA"/>
</dbReference>
<gene>
    <name evidence="2" type="ORF">IPI13_06115</name>
    <name evidence="3" type="ORF">IPP00_13165</name>
</gene>
<accession>A0A935ITZ0</accession>
<comment type="caution">
    <text evidence="2">The sequence shown here is derived from an EMBL/GenBank/DDBJ whole genome shotgun (WGS) entry which is preliminary data.</text>
</comment>
<name>A0A935ITZ0_9MICO</name>
<evidence type="ECO:0000313" key="2">
    <source>
        <dbReference type="EMBL" id="MBK7272748.1"/>
    </source>
</evidence>
<dbReference type="Gene3D" id="1.10.3450.10">
    <property type="entry name" value="TTHA0068-like"/>
    <property type="match status" value="1"/>
</dbReference>
<evidence type="ECO:0000256" key="1">
    <source>
        <dbReference type="SAM" id="MobiDB-lite"/>
    </source>
</evidence>
<reference evidence="2 4" key="1">
    <citation type="submission" date="2020-10" db="EMBL/GenBank/DDBJ databases">
        <title>Connecting structure to function with the recovery of over 1000 high-quality activated sludge metagenome-assembled genomes encoding full-length rRNA genes using long-read sequencing.</title>
        <authorList>
            <person name="Singleton C.M."/>
            <person name="Petriglieri F."/>
            <person name="Kristensen J.M."/>
            <person name="Kirkegaard R.H."/>
            <person name="Michaelsen T.Y."/>
            <person name="Andersen M.H."/>
            <person name="Karst S.M."/>
            <person name="Dueholm M.S."/>
            <person name="Nielsen P.H."/>
            <person name="Albertsen M."/>
        </authorList>
    </citation>
    <scope>NUCLEOTIDE SEQUENCE [LARGE SCALE GENOMIC DNA]</scope>
    <source>
        <strain evidence="2">Ega_18-Q3-R5-49_MAXAC.001</strain>
        <strain evidence="3">Ribe_18-Q3-R11-54_MAXAC.001</strain>
    </source>
</reference>
<dbReference type="InterPro" id="IPR023203">
    <property type="entry name" value="TTHA0068_sf"/>
</dbReference>
<feature type="region of interest" description="Disordered" evidence="1">
    <location>
        <begin position="1"/>
        <end position="51"/>
    </location>
</feature>
<evidence type="ECO:0000313" key="3">
    <source>
        <dbReference type="EMBL" id="MBL0004886.1"/>
    </source>
</evidence>
<protein>
    <submittedName>
        <fullName evidence="2">DUF309 domain-containing protein</fullName>
    </submittedName>
</protein>